<evidence type="ECO:0000259" key="10">
    <source>
        <dbReference type="Pfam" id="PF04652"/>
    </source>
</evidence>
<dbReference type="InterPro" id="IPR041212">
    <property type="entry name" value="Vta1_C"/>
</dbReference>
<dbReference type="Gene3D" id="1.25.40.270">
    <property type="entry name" value="Vacuolar protein sorting-associated protein vta1"/>
    <property type="match status" value="1"/>
</dbReference>
<dbReference type="GO" id="GO:0010008">
    <property type="term" value="C:endosome membrane"/>
    <property type="evidence" value="ECO:0007669"/>
    <property type="project" value="UniProtKB-SubCell"/>
</dbReference>
<feature type="region of interest" description="Disordered" evidence="9">
    <location>
        <begin position="183"/>
        <end position="202"/>
    </location>
</feature>
<dbReference type="AlphaFoldDB" id="A0A0K9PYN5"/>
<evidence type="ECO:0000256" key="6">
    <source>
        <dbReference type="ARBA" id="ARBA00022753"/>
    </source>
</evidence>
<evidence type="ECO:0000256" key="5">
    <source>
        <dbReference type="ARBA" id="ARBA00022490"/>
    </source>
</evidence>
<evidence type="ECO:0000256" key="3">
    <source>
        <dbReference type="ARBA" id="ARBA00007895"/>
    </source>
</evidence>
<feature type="region of interest" description="Disordered" evidence="9">
    <location>
        <begin position="147"/>
        <end position="169"/>
    </location>
</feature>
<protein>
    <submittedName>
        <fullName evidence="12">Vacuolar protein sorting-associated protein VTA1-like protein</fullName>
    </submittedName>
</protein>
<dbReference type="OMA" id="NTHYTSV"/>
<evidence type="ECO:0000256" key="4">
    <source>
        <dbReference type="ARBA" id="ARBA00022448"/>
    </source>
</evidence>
<dbReference type="OrthoDB" id="391137at2759"/>
<evidence type="ECO:0000256" key="7">
    <source>
        <dbReference type="ARBA" id="ARBA00022927"/>
    </source>
</evidence>
<dbReference type="InterPro" id="IPR044538">
    <property type="entry name" value="Vta1-like"/>
</dbReference>
<feature type="compositionally biased region" description="Polar residues" evidence="9">
    <location>
        <begin position="208"/>
        <end position="222"/>
    </location>
</feature>
<dbReference type="GO" id="GO:0015031">
    <property type="term" value="P:protein transport"/>
    <property type="evidence" value="ECO:0007669"/>
    <property type="project" value="UniProtKB-KW"/>
</dbReference>
<evidence type="ECO:0000256" key="1">
    <source>
        <dbReference type="ARBA" id="ARBA00004481"/>
    </source>
</evidence>
<sequence>MASEVEPAKRLLPYLQRADELQKHEPLVAYYCRLYAMEKGLIIPPKERTKTTNSILVSLMNQLEKDKKSVKLSQDDNLYVEGFASNIFAKADKQDRAGRADQNTAKSFYAAYIFFDILNQFGELQPDIEQKVKYSLWKVADIRKALKEGRKPEPGPPGGDPDPPVKADMMINTNNLQSSSSFTIKSTSQETQEIPLSPVDKDLKRRMSFSSTGQPNFDTSSIHLDKSMSPPPTSHPSFRNPEYPPADIHPKNSDFPQIYHSQQSYPTDQPPNNYPSSHGPQNYDEHPSSDIHHVPSNSSENTDYKQSYPTNQTPSNYPSQNPLNYHSDGQSTLPRQSYYPQEPPRQNYPTNEGPTIFPSPHVPPSQNYHPQDSSIHSFPDFQTYPSFNDHAHPSVPKQYPSQPPPYQDSSDALSTTSSGNHTQAVQYISDNGNGTHSLNKSSAPVSYTYDSNYQPSMEKIADAQKAAKLAIGSIAFDDIPVAVEYLRRSIELLTNPSA</sequence>
<keyword evidence="6" id="KW-0967">Endosome</keyword>
<feature type="compositionally biased region" description="Polar residues" evidence="9">
    <location>
        <begin position="364"/>
        <end position="376"/>
    </location>
</feature>
<dbReference type="Pfam" id="PF18097">
    <property type="entry name" value="Vta1_C"/>
    <property type="match status" value="1"/>
</dbReference>
<dbReference type="InterPro" id="IPR039431">
    <property type="entry name" value="Vta1/CALS_N"/>
</dbReference>
<name>A0A0K9PYN5_ZOSMR</name>
<comment type="caution">
    <text evidence="12">The sequence shown here is derived from an EMBL/GenBank/DDBJ whole genome shotgun (WGS) entry which is preliminary data.</text>
</comment>
<evidence type="ECO:0000313" key="13">
    <source>
        <dbReference type="Proteomes" id="UP000036987"/>
    </source>
</evidence>
<feature type="domain" description="Vta1/callose synthase N-terminal" evidence="10">
    <location>
        <begin position="12"/>
        <end position="148"/>
    </location>
</feature>
<keyword evidence="5" id="KW-0963">Cytoplasm</keyword>
<comment type="subcellular location">
    <subcellularLocation>
        <location evidence="2">Cytoplasm</location>
    </subcellularLocation>
    <subcellularLocation>
        <location evidence="1">Endosome membrane</location>
        <topology evidence="1">Peripheral membrane protein</topology>
    </subcellularLocation>
</comment>
<evidence type="ECO:0000313" key="12">
    <source>
        <dbReference type="EMBL" id="KMZ74054.1"/>
    </source>
</evidence>
<dbReference type="Pfam" id="PF04652">
    <property type="entry name" value="Vta1"/>
    <property type="match status" value="1"/>
</dbReference>
<evidence type="ECO:0000256" key="9">
    <source>
        <dbReference type="SAM" id="MobiDB-lite"/>
    </source>
</evidence>
<feature type="compositionally biased region" description="Basic and acidic residues" evidence="9">
    <location>
        <begin position="283"/>
        <end position="293"/>
    </location>
</feature>
<dbReference type="Gene3D" id="1.20.5.420">
    <property type="entry name" value="Immunoglobulin FC, subunit C"/>
    <property type="match status" value="1"/>
</dbReference>
<evidence type="ECO:0000259" key="11">
    <source>
        <dbReference type="Pfam" id="PF18097"/>
    </source>
</evidence>
<keyword evidence="13" id="KW-1185">Reference proteome</keyword>
<dbReference type="STRING" id="29655.A0A0K9PYN5"/>
<keyword evidence="7" id="KW-0653">Protein transport</keyword>
<evidence type="ECO:0000256" key="2">
    <source>
        <dbReference type="ARBA" id="ARBA00004496"/>
    </source>
</evidence>
<feature type="compositionally biased region" description="Pro residues" evidence="9">
    <location>
        <begin position="154"/>
        <end position="164"/>
    </location>
</feature>
<dbReference type="GO" id="GO:0005771">
    <property type="term" value="C:multivesicular body"/>
    <property type="evidence" value="ECO:0000318"/>
    <property type="project" value="GO_Central"/>
</dbReference>
<gene>
    <name evidence="12" type="ORF">ZOSMA_136G00220</name>
</gene>
<dbReference type="EMBL" id="LFYR01000448">
    <property type="protein sequence ID" value="KMZ74054.1"/>
    <property type="molecule type" value="Genomic_DNA"/>
</dbReference>
<keyword evidence="8" id="KW-0472">Membrane</keyword>
<feature type="compositionally biased region" description="Polar residues" evidence="9">
    <location>
        <begin position="295"/>
        <end position="339"/>
    </location>
</feature>
<keyword evidence="4" id="KW-0813">Transport</keyword>
<accession>A0A0K9PYN5</accession>
<feature type="region of interest" description="Disordered" evidence="9">
    <location>
        <begin position="208"/>
        <end position="420"/>
    </location>
</feature>
<evidence type="ECO:0000256" key="8">
    <source>
        <dbReference type="ARBA" id="ARBA00023136"/>
    </source>
</evidence>
<feature type="domain" description="Vta1 C-terminal" evidence="11">
    <location>
        <begin position="458"/>
        <end position="494"/>
    </location>
</feature>
<organism evidence="12 13">
    <name type="scientific">Zostera marina</name>
    <name type="common">Eelgrass</name>
    <dbReference type="NCBI Taxonomy" id="29655"/>
    <lineage>
        <taxon>Eukaryota</taxon>
        <taxon>Viridiplantae</taxon>
        <taxon>Streptophyta</taxon>
        <taxon>Embryophyta</taxon>
        <taxon>Tracheophyta</taxon>
        <taxon>Spermatophyta</taxon>
        <taxon>Magnoliopsida</taxon>
        <taxon>Liliopsida</taxon>
        <taxon>Zosteraceae</taxon>
        <taxon>Zostera</taxon>
    </lineage>
</organism>
<comment type="similarity">
    <text evidence="3">Belongs to the VTA1 family.</text>
</comment>
<dbReference type="Proteomes" id="UP000036987">
    <property type="component" value="Unassembled WGS sequence"/>
</dbReference>
<dbReference type="PANTHER" id="PTHR46009:SF1">
    <property type="entry name" value="VACUOLAR PROTEIN SORTING-ASSOCIATED PROTEIN VTA1 HOMOLOG"/>
    <property type="match status" value="1"/>
</dbReference>
<proteinExistence type="inferred from homology"/>
<dbReference type="PANTHER" id="PTHR46009">
    <property type="entry name" value="VACUOLAR PROTEIN SORTING-ASSOCIATED PROTEIN VTA1 HOMOLOG"/>
    <property type="match status" value="1"/>
</dbReference>
<reference evidence="13" key="1">
    <citation type="journal article" date="2016" name="Nature">
        <title>The genome of the seagrass Zostera marina reveals angiosperm adaptation to the sea.</title>
        <authorList>
            <person name="Olsen J.L."/>
            <person name="Rouze P."/>
            <person name="Verhelst B."/>
            <person name="Lin Y.-C."/>
            <person name="Bayer T."/>
            <person name="Collen J."/>
            <person name="Dattolo E."/>
            <person name="De Paoli E."/>
            <person name="Dittami S."/>
            <person name="Maumus F."/>
            <person name="Michel G."/>
            <person name="Kersting A."/>
            <person name="Lauritano C."/>
            <person name="Lohaus R."/>
            <person name="Toepel M."/>
            <person name="Tonon T."/>
            <person name="Vanneste K."/>
            <person name="Amirebrahimi M."/>
            <person name="Brakel J."/>
            <person name="Bostroem C."/>
            <person name="Chovatia M."/>
            <person name="Grimwood J."/>
            <person name="Jenkins J.W."/>
            <person name="Jueterbock A."/>
            <person name="Mraz A."/>
            <person name="Stam W.T."/>
            <person name="Tice H."/>
            <person name="Bornberg-Bauer E."/>
            <person name="Green P.J."/>
            <person name="Pearson G.A."/>
            <person name="Procaccini G."/>
            <person name="Duarte C.M."/>
            <person name="Schmutz J."/>
            <person name="Reusch T.B.H."/>
            <person name="Van de Peer Y."/>
        </authorList>
    </citation>
    <scope>NUCLEOTIDE SEQUENCE [LARGE SCALE GENOMIC DNA]</scope>
    <source>
        <strain evidence="13">cv. Finnish</strain>
    </source>
</reference>
<dbReference type="InterPro" id="IPR023175">
    <property type="entry name" value="Vta1/CALS_N_sf"/>
</dbReference>
<dbReference type="GO" id="GO:0032511">
    <property type="term" value="P:late endosome to vacuole transport via multivesicular body sorting pathway"/>
    <property type="evidence" value="ECO:0000318"/>
    <property type="project" value="GO_Central"/>
</dbReference>